<evidence type="ECO:0000259" key="10">
    <source>
        <dbReference type="Pfam" id="PF06594"/>
    </source>
</evidence>
<dbReference type="Gene3D" id="2.150.10.10">
    <property type="entry name" value="Serralysin-like metalloprotease, C-terminal"/>
    <property type="match status" value="11"/>
</dbReference>
<gene>
    <name evidence="11" type="ORF">ORQ98_19170</name>
</gene>
<dbReference type="InterPro" id="IPR011049">
    <property type="entry name" value="Serralysin-like_metalloprot_C"/>
</dbReference>
<reference evidence="11 12" key="1">
    <citation type="submission" date="2022-11" db="EMBL/GenBank/DDBJ databases">
        <title>Spartinivicinus poritis sp. nov., isolated from scleractinian coral Porites lutea.</title>
        <authorList>
            <person name="Zhang G."/>
            <person name="Cai L."/>
            <person name="Wei Q."/>
        </authorList>
    </citation>
    <scope>NUCLEOTIDE SEQUENCE [LARGE SCALE GENOMIC DNA]</scope>
    <source>
        <strain evidence="11 12">A2-2</strain>
    </source>
</reference>
<dbReference type="Pfam" id="PF00353">
    <property type="entry name" value="HemolysinCabind"/>
    <property type="match status" value="13"/>
</dbReference>
<dbReference type="EMBL" id="JAPMOU010000028">
    <property type="protein sequence ID" value="MDE1464081.1"/>
    <property type="molecule type" value="Genomic_DNA"/>
</dbReference>
<dbReference type="InterPro" id="IPR050557">
    <property type="entry name" value="RTX_toxin/Mannuronan_C5-epim"/>
</dbReference>
<keyword evidence="5" id="KW-0677">Repeat</keyword>
<keyword evidence="8" id="KW-0472">Membrane</keyword>
<evidence type="ECO:0000256" key="2">
    <source>
        <dbReference type="ARBA" id="ARBA00004613"/>
    </source>
</evidence>
<evidence type="ECO:0000313" key="11">
    <source>
        <dbReference type="EMBL" id="MDE1464081.1"/>
    </source>
</evidence>
<comment type="caution">
    <text evidence="11">The sequence shown here is derived from an EMBL/GenBank/DDBJ whole genome shotgun (WGS) entry which is preliminary data.</text>
</comment>
<keyword evidence="4" id="KW-0800">Toxin</keyword>
<dbReference type="RefSeq" id="WP_274690412.1">
    <property type="nucleotide sequence ID" value="NZ_JAPMOU010000028.1"/>
</dbReference>
<dbReference type="InterPro" id="IPR010566">
    <property type="entry name" value="Haemolys_ca-bd"/>
</dbReference>
<dbReference type="Pfam" id="PF06594">
    <property type="entry name" value="HCBP_related"/>
    <property type="match status" value="4"/>
</dbReference>
<feature type="region of interest" description="Disordered" evidence="9">
    <location>
        <begin position="478"/>
        <end position="560"/>
    </location>
</feature>
<evidence type="ECO:0000256" key="6">
    <source>
        <dbReference type="ARBA" id="ARBA00022837"/>
    </source>
</evidence>
<keyword evidence="12" id="KW-1185">Reference proteome</keyword>
<keyword evidence="7" id="KW-0843">Virulence</keyword>
<dbReference type="PANTHER" id="PTHR38340">
    <property type="entry name" value="S-LAYER PROTEIN"/>
    <property type="match status" value="1"/>
</dbReference>
<dbReference type="PANTHER" id="PTHR38340:SF1">
    <property type="entry name" value="S-LAYER PROTEIN"/>
    <property type="match status" value="1"/>
</dbReference>
<dbReference type="InterPro" id="IPR018511">
    <property type="entry name" value="Hemolysin-typ_Ca-bd_CS"/>
</dbReference>
<feature type="domain" description="Haemolysin-type calcium binding-related" evidence="10">
    <location>
        <begin position="930"/>
        <end position="969"/>
    </location>
</feature>
<evidence type="ECO:0000256" key="7">
    <source>
        <dbReference type="ARBA" id="ARBA00023026"/>
    </source>
</evidence>
<evidence type="ECO:0000256" key="5">
    <source>
        <dbReference type="ARBA" id="ARBA00022737"/>
    </source>
</evidence>
<feature type="compositionally biased region" description="Acidic residues" evidence="9">
    <location>
        <begin position="291"/>
        <end position="300"/>
    </location>
</feature>
<feature type="region of interest" description="Disordered" evidence="9">
    <location>
        <begin position="259"/>
        <end position="337"/>
    </location>
</feature>
<name>A0ABT5UCH5_9GAMM</name>
<proteinExistence type="predicted"/>
<evidence type="ECO:0000256" key="9">
    <source>
        <dbReference type="SAM" id="MobiDB-lite"/>
    </source>
</evidence>
<feature type="compositionally biased region" description="Polar residues" evidence="9">
    <location>
        <begin position="1305"/>
        <end position="1321"/>
    </location>
</feature>
<evidence type="ECO:0000256" key="1">
    <source>
        <dbReference type="ARBA" id="ARBA00004370"/>
    </source>
</evidence>
<evidence type="ECO:0000313" key="12">
    <source>
        <dbReference type="Proteomes" id="UP001528823"/>
    </source>
</evidence>
<dbReference type="InterPro" id="IPR003995">
    <property type="entry name" value="RTX_toxin_determinant-A"/>
</dbReference>
<dbReference type="Proteomes" id="UP001528823">
    <property type="component" value="Unassembled WGS sequence"/>
</dbReference>
<evidence type="ECO:0000256" key="8">
    <source>
        <dbReference type="ARBA" id="ARBA00023136"/>
    </source>
</evidence>
<dbReference type="PRINTS" id="PR00313">
    <property type="entry name" value="CABNDNGRPT"/>
</dbReference>
<organism evidence="11 12">
    <name type="scientific">Spartinivicinus poritis</name>
    <dbReference type="NCBI Taxonomy" id="2994640"/>
    <lineage>
        <taxon>Bacteria</taxon>
        <taxon>Pseudomonadati</taxon>
        <taxon>Pseudomonadota</taxon>
        <taxon>Gammaproteobacteria</taxon>
        <taxon>Oceanospirillales</taxon>
        <taxon>Zooshikellaceae</taxon>
        <taxon>Spartinivicinus</taxon>
    </lineage>
</organism>
<feature type="region of interest" description="Disordered" evidence="9">
    <location>
        <begin position="1289"/>
        <end position="1321"/>
    </location>
</feature>
<keyword evidence="6" id="KW-0106">Calcium</keyword>
<sequence length="1446" mass="158220">MTYDDLLVGGKDEDHILGEIGSDTIIGGAGDDHLLGDRPYTKEFAKKYFRKEKESELWQLNKNLHGNDILMGNEGNDQIVGNGGDDRLYGGEDDDRLFGDNAKFKGQSEVTGELSGNDYLNGGTGNDYLWGGGGNDTLEGGLGKDYLDGGLGDDTYIYHRNDGMDTIKDLKGINTIQLKSLLPSDVSILYHSDEQDQEGDYLEVVLNEKNDNLEIEGIFIYAFEKGTLNLKPGTENIHIEFADGSRVPLTELAKQIHNGSDGDDTIAGDHANNSLTGGKGNDQLHGNDGNDQLDGEEGNDEIYGGLGKDLISGGEGNDQLYGGEGNDKLQGGMGNDHLFGGAGDDELKGGYGNNILDGGAGNDTLFSWFSSIYQFGKNDGQDVITGGLGITIQFKEGVLPENVSFAIKGDDLTFSLADSDDSITIKNFTSNAKKLEKIEFADGTSWSLDDITPQLYQATDEKDLITGTDLDEQLKGLAGNDTLLGKGGNDTLEGNQGNDHLYGHEGNDKLYGNEGDDKLYGKEGDDELYGGDGNDKLHDNEGNNELYGGDGNDELYGGKGDDLLEGGDGNDRLEGYQGNDTYIVGRNSGQDTIYLEDEYGKRDTKILRFKEGISQEDIIVERGKKNNKNNNNLLVKIKDTDTVVTVIDYFQEWKVHSYRHWSDNRLIVENEFRDSRFDRIEFADGSHWTVDDVFSKISQATDGDDVITGEDTDDIIKGLAGNDTLSGKAGNDTFEGGPGNDTIDGGTGKNTYIFGKGDGQDIITFSDRGNEPSLQTIQFKEGISADDIEIWQSDSAEITIKIKNTTDQIVLKGELDDKKAIVFTDGQKWDHEEVLKQLRIGYDHDQRITGSDEDETFDGKAGNDILDGRKGRNIFLFGRGDGQDEIHSRHFEQDDAHNIIRFKEGITPDDVIVERRYSETMGLVDMEYYDLLLKLKGSDDQLRLQSFFMGGNRMLDKAEFADGTEWSSDEIKQMVLQGSPNNDHLEGYYDSNDKINGFTGHDNLKGFSGDDVLDGGAGNDSLIGGEGSDTYIFGRGYGRDIISANSSGDSVETLQFKEGVAESDLAFWQQENDLFIGIKNTQDRVQINRFFVNDSNKIDLIKFADGSTLSLDDVDQFIKPSDKNNVLYGDRGNNEIDGLGGDDEIYGGEGSDTLKGGDGNDTLHAADSYHDRAPNTLIGGKGNDTLYGSYGEETYIYNLGDGQDRIIETSRNQVFGGLPTSDDKLVFGEGVSATDLSFIREGYDLAVYHKNGSDQITIQDWFVRYGGNAPAYFTIKSFEFADGSTLSDSQVESQLTTERPKPTRILSNSPKSETFTGQTGNDTYQFTAGDGQDTINNTTPTPDTDNDVLKLSGITKDKLWFKKEGDNLAVDVLGSDDQITISDWFAEESAQLDAIETESFVLSRAKVDSLVQAMAAFNDYETADGNMVAEVHTSLTPTLTAAWQAK</sequence>
<evidence type="ECO:0000256" key="3">
    <source>
        <dbReference type="ARBA" id="ARBA00022525"/>
    </source>
</evidence>
<protein>
    <submittedName>
        <fullName evidence="11">Calcium-binding protein</fullName>
    </submittedName>
</protein>
<accession>A0ABT5UCH5</accession>
<evidence type="ECO:0000256" key="4">
    <source>
        <dbReference type="ARBA" id="ARBA00022656"/>
    </source>
</evidence>
<comment type="subcellular location">
    <subcellularLocation>
        <location evidence="1">Membrane</location>
    </subcellularLocation>
    <subcellularLocation>
        <location evidence="2">Secreted</location>
    </subcellularLocation>
</comment>
<dbReference type="InterPro" id="IPR001343">
    <property type="entry name" value="Hemolysn_Ca-bd"/>
</dbReference>
<keyword evidence="3" id="KW-0964">Secreted</keyword>
<dbReference type="SUPFAM" id="SSF51120">
    <property type="entry name" value="beta-Roll"/>
    <property type="match status" value="10"/>
</dbReference>
<feature type="domain" description="Haemolysin-type calcium binding-related" evidence="10">
    <location>
        <begin position="411"/>
        <end position="450"/>
    </location>
</feature>
<dbReference type="PROSITE" id="PS00330">
    <property type="entry name" value="HEMOLYSIN_CALCIUM"/>
    <property type="match status" value="11"/>
</dbReference>
<feature type="domain" description="Haemolysin-type calcium binding-related" evidence="10">
    <location>
        <begin position="1073"/>
        <end position="1113"/>
    </location>
</feature>
<feature type="domain" description="Haemolysin-type calcium binding-related" evidence="10">
    <location>
        <begin position="1244"/>
        <end position="1289"/>
    </location>
</feature>
<dbReference type="PRINTS" id="PR01488">
    <property type="entry name" value="RTXTOXINA"/>
</dbReference>